<feature type="compositionally biased region" description="Basic and acidic residues" evidence="6">
    <location>
        <begin position="790"/>
        <end position="804"/>
    </location>
</feature>
<feature type="compositionally biased region" description="Pro residues" evidence="6">
    <location>
        <begin position="524"/>
        <end position="533"/>
    </location>
</feature>
<evidence type="ECO:0000256" key="2">
    <source>
        <dbReference type="ARBA" id="ARBA00022670"/>
    </source>
</evidence>
<dbReference type="PANTHER" id="PTHR43806:SF11">
    <property type="entry name" value="CEREVISIN-RELATED"/>
    <property type="match status" value="1"/>
</dbReference>
<dbReference type="PROSITE" id="PS00136">
    <property type="entry name" value="SUBTILASE_ASP"/>
    <property type="match status" value="1"/>
</dbReference>
<feature type="region of interest" description="Disordered" evidence="6">
    <location>
        <begin position="424"/>
        <end position="541"/>
    </location>
</feature>
<dbReference type="EMBL" id="JAIBOA010000033">
    <property type="protein sequence ID" value="MBW8487334.1"/>
    <property type="molecule type" value="Genomic_DNA"/>
</dbReference>
<organism evidence="9 10">
    <name type="scientific">Actinomadura parmotrematis</name>
    <dbReference type="NCBI Taxonomy" id="2864039"/>
    <lineage>
        <taxon>Bacteria</taxon>
        <taxon>Bacillati</taxon>
        <taxon>Actinomycetota</taxon>
        <taxon>Actinomycetes</taxon>
        <taxon>Streptosporangiales</taxon>
        <taxon>Thermomonosporaceae</taxon>
        <taxon>Actinomadura</taxon>
    </lineage>
</organism>
<evidence type="ECO:0000256" key="4">
    <source>
        <dbReference type="ARBA" id="ARBA00022825"/>
    </source>
</evidence>
<gene>
    <name evidence="9" type="ORF">K1Y72_33620</name>
</gene>
<comment type="similarity">
    <text evidence="1 5">Belongs to the peptidase S8 family.</text>
</comment>
<feature type="active site" description="Charge relay system" evidence="5">
    <location>
        <position position="305"/>
    </location>
</feature>
<feature type="active site" description="Charge relay system" evidence="5">
    <location>
        <position position="97"/>
    </location>
</feature>
<protein>
    <submittedName>
        <fullName evidence="9">S8 family serine peptidase</fullName>
    </submittedName>
</protein>
<dbReference type="Pfam" id="PF00082">
    <property type="entry name" value="Peptidase_S8"/>
    <property type="match status" value="1"/>
</dbReference>
<proteinExistence type="inferred from homology"/>
<evidence type="ECO:0000256" key="1">
    <source>
        <dbReference type="ARBA" id="ARBA00011073"/>
    </source>
</evidence>
<evidence type="ECO:0000259" key="8">
    <source>
        <dbReference type="Pfam" id="PF00082"/>
    </source>
</evidence>
<keyword evidence="4 5" id="KW-0720">Serine protease</keyword>
<evidence type="ECO:0000256" key="6">
    <source>
        <dbReference type="SAM" id="MobiDB-lite"/>
    </source>
</evidence>
<reference evidence="9 10" key="1">
    <citation type="submission" date="2021-07" db="EMBL/GenBank/DDBJ databases">
        <title>Actinomadura sp. PM05-2 isolated from lichen.</title>
        <authorList>
            <person name="Somphong A."/>
            <person name="Phongsopitanun W."/>
            <person name="Tanasupawat S."/>
            <person name="Peongsungnone V."/>
        </authorList>
    </citation>
    <scope>NUCLEOTIDE SEQUENCE [LARGE SCALE GENOMIC DNA]</scope>
    <source>
        <strain evidence="9 10">PM05-2</strain>
    </source>
</reference>
<feature type="compositionally biased region" description="Basic and acidic residues" evidence="6">
    <location>
        <begin position="672"/>
        <end position="690"/>
    </location>
</feature>
<evidence type="ECO:0000256" key="5">
    <source>
        <dbReference type="PROSITE-ProRule" id="PRU01240"/>
    </source>
</evidence>
<keyword evidence="2 5" id="KW-0645">Protease</keyword>
<evidence type="ECO:0000313" key="9">
    <source>
        <dbReference type="EMBL" id="MBW8487334.1"/>
    </source>
</evidence>
<comment type="caution">
    <text evidence="9">The sequence shown here is derived from an EMBL/GenBank/DDBJ whole genome shotgun (WGS) entry which is preliminary data.</text>
</comment>
<dbReference type="PRINTS" id="PR00723">
    <property type="entry name" value="SUBTILISIN"/>
</dbReference>
<dbReference type="Gene3D" id="3.40.50.200">
    <property type="entry name" value="Peptidase S8/S53 domain"/>
    <property type="match status" value="1"/>
</dbReference>
<evidence type="ECO:0000256" key="3">
    <source>
        <dbReference type="ARBA" id="ARBA00022801"/>
    </source>
</evidence>
<dbReference type="PROSITE" id="PS51892">
    <property type="entry name" value="SUBTILASE"/>
    <property type="match status" value="1"/>
</dbReference>
<dbReference type="InterPro" id="IPR036852">
    <property type="entry name" value="Peptidase_S8/S53_dom_sf"/>
</dbReference>
<feature type="domain" description="Peptidase S8/S53" evidence="8">
    <location>
        <begin position="88"/>
        <end position="336"/>
    </location>
</feature>
<dbReference type="InterPro" id="IPR015500">
    <property type="entry name" value="Peptidase_S8_subtilisin-rel"/>
</dbReference>
<dbReference type="Proteomes" id="UP000774570">
    <property type="component" value="Unassembled WGS sequence"/>
</dbReference>
<feature type="active site" description="Charge relay system" evidence="5">
    <location>
        <position position="132"/>
    </location>
</feature>
<evidence type="ECO:0000313" key="10">
    <source>
        <dbReference type="Proteomes" id="UP000774570"/>
    </source>
</evidence>
<dbReference type="InterPro" id="IPR023827">
    <property type="entry name" value="Peptidase_S8_Asp-AS"/>
</dbReference>
<feature type="region of interest" description="Disordered" evidence="6">
    <location>
        <begin position="554"/>
        <end position="815"/>
    </location>
</feature>
<feature type="compositionally biased region" description="Acidic residues" evidence="6">
    <location>
        <begin position="604"/>
        <end position="615"/>
    </location>
</feature>
<dbReference type="InterPro" id="IPR000209">
    <property type="entry name" value="Peptidase_S8/S53_dom"/>
</dbReference>
<feature type="compositionally biased region" description="Basic and acidic residues" evidence="6">
    <location>
        <begin position="639"/>
        <end position="654"/>
    </location>
</feature>
<sequence length="815" mass="84100">MTPARPRRARLLPSFGTRTAASLTALTLAAAVAVPAALVPEDGPGHREQTVRGTAAGALLAARTDQIRAREWYLNSLRVSRAWKWSKGADITVAVLDTGVDQRHPDLSGRVVAGPDLTGGTRRPGGKYWGKHGTSMASIIAGHGHGAGLQQGVLGIAPQSRILSIRVTWENDDPMRRNGTDLGRSRDAVATGIRYAVDHGAGVINMSLGGGQQFYNGNTVEEKAIRYALDHGVVLIASAGNDGATANRKNFPAAYPGVIAVAALDQKGRVWKDSNRRPYVAVCAPGVDIVSADTGSGYVVGTGTSPSSALVAGVAALIRSRYPKLTPDQVRQALVLGSPARAGRPTGLTNCAGSLDASSALTAAARINRSSHGAVATPKSAAQEQQPKPVAAEPSHGSENLILGILAAGATVVLLSLLMGWRQRGRPSSDDGDDFDGPGGSDGPGEPQAEPARAAHDEETAYETAAHRSGGGTAVATHPPAARIADDPIWQSTDSPTITRRDRLPATGHGDLLPASTPGVTPGDPLPVPPLAGPAPTDDADAVRNVHGEVHATLAERQTPGSGDAAAERDVTSAADGLPTPPAGDARPSGGSAGGPRPPREELPAEDEFSFDDAEWERFRLSAMEPQEAVDTTASAETEVQRSGEQRSGERRAEAQQAEAQEAGDPQAEVQRSGERRTGELQAEEQRAEEMELPAEAVPPDLDPPVTVRLDGSPAAVPPDGPPAGVQLDGPPTAGGRADDPPPAVRPGGPAADLQVDGPPTAVPPGGPAAGGQVEDRPADGVSPVSAPDSGERRAGDGVSAERRDDEDDYRPPWW</sequence>
<feature type="signal peptide" evidence="7">
    <location>
        <begin position="1"/>
        <end position="36"/>
    </location>
</feature>
<accession>A0ABS7G3Q4</accession>
<dbReference type="PANTHER" id="PTHR43806">
    <property type="entry name" value="PEPTIDASE S8"/>
    <property type="match status" value="1"/>
</dbReference>
<name>A0ABS7G3Q4_9ACTN</name>
<dbReference type="RefSeq" id="WP_220170573.1">
    <property type="nucleotide sequence ID" value="NZ_JAIBOA010000033.1"/>
</dbReference>
<evidence type="ECO:0000256" key="7">
    <source>
        <dbReference type="SAM" id="SignalP"/>
    </source>
</evidence>
<dbReference type="InterPro" id="IPR050131">
    <property type="entry name" value="Peptidase_S8_subtilisin-like"/>
</dbReference>
<dbReference type="SUPFAM" id="SSF52743">
    <property type="entry name" value="Subtilisin-like"/>
    <property type="match status" value="1"/>
</dbReference>
<keyword evidence="7" id="KW-0732">Signal</keyword>
<feature type="chain" id="PRO_5045914768" evidence="7">
    <location>
        <begin position="37"/>
        <end position="815"/>
    </location>
</feature>
<feature type="region of interest" description="Disordered" evidence="6">
    <location>
        <begin position="370"/>
        <end position="395"/>
    </location>
</feature>
<feature type="compositionally biased region" description="Low complexity" evidence="6">
    <location>
        <begin position="655"/>
        <end position="664"/>
    </location>
</feature>
<keyword evidence="3 5" id="KW-0378">Hydrolase</keyword>
<keyword evidence="10" id="KW-1185">Reference proteome</keyword>